<evidence type="ECO:0000313" key="5">
    <source>
        <dbReference type="EMBL" id="MBB6142274.1"/>
    </source>
</evidence>
<comment type="caution">
    <text evidence="5">The sequence shown here is derived from an EMBL/GenBank/DDBJ whole genome shotgun (WGS) entry which is preliminary data.</text>
</comment>
<evidence type="ECO:0000256" key="2">
    <source>
        <dbReference type="ARBA" id="ARBA00022801"/>
    </source>
</evidence>
<name>A0A841JWA9_9BACT</name>
<dbReference type="InterPro" id="IPR050309">
    <property type="entry name" value="Type-B_Carboxylest/Lipase"/>
</dbReference>
<evidence type="ECO:0000313" key="6">
    <source>
        <dbReference type="Proteomes" id="UP000538666"/>
    </source>
</evidence>
<comment type="similarity">
    <text evidence="1 3">Belongs to the type-B carboxylesterase/lipase family.</text>
</comment>
<dbReference type="InterPro" id="IPR029058">
    <property type="entry name" value="AB_hydrolase_fold"/>
</dbReference>
<keyword evidence="3" id="KW-0732">Signal</keyword>
<accession>A0A841JWA9</accession>
<feature type="domain" description="Carboxylesterase type B" evidence="4">
    <location>
        <begin position="32"/>
        <end position="532"/>
    </location>
</feature>
<dbReference type="InterPro" id="IPR002018">
    <property type="entry name" value="CarbesteraseB"/>
</dbReference>
<dbReference type="EMBL" id="JACHEK010000001">
    <property type="protein sequence ID" value="MBB6142274.1"/>
    <property type="molecule type" value="Genomic_DNA"/>
</dbReference>
<dbReference type="GO" id="GO:0016787">
    <property type="term" value="F:hydrolase activity"/>
    <property type="evidence" value="ECO:0007669"/>
    <property type="project" value="UniProtKB-KW"/>
</dbReference>
<keyword evidence="2 3" id="KW-0378">Hydrolase</keyword>
<dbReference type="PANTHER" id="PTHR11559">
    <property type="entry name" value="CARBOXYLESTERASE"/>
    <property type="match status" value="1"/>
</dbReference>
<sequence>MRPLFVSYLLAAASLLTPAIAAAQDEAPGEAKTVVRVAQGDLAGIPAQPYSPILVFKAIPYAAPPTGDLRWREPQPPASWNGVRDATHYGAVCTQVDGSIHFPHSTMSEDCLTLNLWTPSLKPVAPAPVMVYIHGGGFVVGSASDSPLNGNALATRGAVVVSINYRLGVFGFLAHPDLTRESPHHASGNYGLMDQIAALRWVRQNIAAFGGDARNITVFGESAGATSIGYLLVSPLAAGNGNTPPAFDKAILESPSDLFTPDSELHAPYRGLTNMEAVGTAIAPTIAELRQLPAGEVMARATAATNKLFGPSGSGHARLRPEGHTQNPTVVDTPWWAFVDGYVVPDQHARLFTENRGLRIPVLVGTNTDEGTSFVNSLPAKTAQQWQEYVTQTFSPCGKQLLDLYSAPVPEKIHAASDHLVTDALFLYGAFETARAEHAFLYRFTRIGPESAKANTGAFHTAELDYVFGLTHAHPERYDSTDHRLSDKMMTAWLHFARTGDPRLMESTEWTRIGSNGETPYMEFGDTVTVKDLPDTTFRVFEQLWPPSGKASSCPSK</sequence>
<dbReference type="PROSITE" id="PS00122">
    <property type="entry name" value="CARBOXYLESTERASE_B_1"/>
    <property type="match status" value="1"/>
</dbReference>
<dbReference type="Pfam" id="PF00135">
    <property type="entry name" value="COesterase"/>
    <property type="match status" value="1"/>
</dbReference>
<dbReference type="InterPro" id="IPR019826">
    <property type="entry name" value="Carboxylesterase_B_AS"/>
</dbReference>
<dbReference type="Gene3D" id="3.40.50.1820">
    <property type="entry name" value="alpha/beta hydrolase"/>
    <property type="match status" value="1"/>
</dbReference>
<dbReference type="PROSITE" id="PS00941">
    <property type="entry name" value="CARBOXYLESTERASE_B_2"/>
    <property type="match status" value="1"/>
</dbReference>
<evidence type="ECO:0000256" key="1">
    <source>
        <dbReference type="ARBA" id="ARBA00005964"/>
    </source>
</evidence>
<evidence type="ECO:0000256" key="3">
    <source>
        <dbReference type="RuleBase" id="RU361235"/>
    </source>
</evidence>
<feature type="signal peptide" evidence="3">
    <location>
        <begin position="1"/>
        <end position="23"/>
    </location>
</feature>
<feature type="chain" id="PRO_5033099485" description="Carboxylic ester hydrolase" evidence="3">
    <location>
        <begin position="24"/>
        <end position="557"/>
    </location>
</feature>
<protein>
    <recommendedName>
        <fullName evidence="3">Carboxylic ester hydrolase</fullName>
        <ecNumber evidence="3">3.1.1.-</ecNumber>
    </recommendedName>
</protein>
<dbReference type="OrthoDB" id="9775851at2"/>
<dbReference type="SUPFAM" id="SSF53474">
    <property type="entry name" value="alpha/beta-Hydrolases"/>
    <property type="match status" value="1"/>
</dbReference>
<evidence type="ECO:0000259" key="4">
    <source>
        <dbReference type="Pfam" id="PF00135"/>
    </source>
</evidence>
<gene>
    <name evidence="5" type="ORF">HNQ77_000212</name>
</gene>
<dbReference type="EC" id="3.1.1.-" evidence="3"/>
<dbReference type="InterPro" id="IPR019819">
    <property type="entry name" value="Carboxylesterase_B_CS"/>
</dbReference>
<proteinExistence type="inferred from homology"/>
<organism evidence="5 6">
    <name type="scientific">Silvibacterium bohemicum</name>
    <dbReference type="NCBI Taxonomy" id="1577686"/>
    <lineage>
        <taxon>Bacteria</taxon>
        <taxon>Pseudomonadati</taxon>
        <taxon>Acidobacteriota</taxon>
        <taxon>Terriglobia</taxon>
        <taxon>Terriglobales</taxon>
        <taxon>Acidobacteriaceae</taxon>
        <taxon>Silvibacterium</taxon>
    </lineage>
</organism>
<reference evidence="5 6" key="1">
    <citation type="submission" date="2020-08" db="EMBL/GenBank/DDBJ databases">
        <title>Genomic Encyclopedia of Type Strains, Phase IV (KMG-IV): sequencing the most valuable type-strain genomes for metagenomic binning, comparative biology and taxonomic classification.</title>
        <authorList>
            <person name="Goeker M."/>
        </authorList>
    </citation>
    <scope>NUCLEOTIDE SEQUENCE [LARGE SCALE GENOMIC DNA]</scope>
    <source>
        <strain evidence="5 6">DSM 103733</strain>
    </source>
</reference>
<dbReference type="AlphaFoldDB" id="A0A841JWA9"/>
<dbReference type="RefSeq" id="WP_050057524.1">
    <property type="nucleotide sequence ID" value="NZ_JACHEK010000001.1"/>
</dbReference>
<dbReference type="Proteomes" id="UP000538666">
    <property type="component" value="Unassembled WGS sequence"/>
</dbReference>
<keyword evidence="6" id="KW-1185">Reference proteome</keyword>